<dbReference type="InterPro" id="IPR036390">
    <property type="entry name" value="WH_DNA-bd_sf"/>
</dbReference>
<dbReference type="EMBL" id="CAFBQR010000025">
    <property type="protein sequence ID" value="CAB5060383.1"/>
    <property type="molecule type" value="Genomic_DNA"/>
</dbReference>
<dbReference type="EMBL" id="CAEZTA010000084">
    <property type="protein sequence ID" value="CAB4557379.1"/>
    <property type="molecule type" value="Genomic_DNA"/>
</dbReference>
<dbReference type="SUPFAM" id="SSF46785">
    <property type="entry name" value="Winged helix' DNA-binding domain"/>
    <property type="match status" value="1"/>
</dbReference>
<dbReference type="InterPro" id="IPR011991">
    <property type="entry name" value="ArsR-like_HTH"/>
</dbReference>
<dbReference type="Pfam" id="PF13412">
    <property type="entry name" value="HTH_24"/>
    <property type="match status" value="1"/>
</dbReference>
<dbReference type="AlphaFoldDB" id="A0A6J7U349"/>
<protein>
    <submittedName>
        <fullName evidence="4">Unannotated protein</fullName>
    </submittedName>
</protein>
<evidence type="ECO:0000313" key="3">
    <source>
        <dbReference type="EMBL" id="CAB4949913.1"/>
    </source>
</evidence>
<reference evidence="4" key="1">
    <citation type="submission" date="2020-05" db="EMBL/GenBank/DDBJ databases">
        <authorList>
            <person name="Chiriac C."/>
            <person name="Salcher M."/>
            <person name="Ghai R."/>
            <person name="Kavagutti S V."/>
        </authorList>
    </citation>
    <scope>NUCLEOTIDE SEQUENCE</scope>
</reference>
<proteinExistence type="predicted"/>
<evidence type="ECO:0000313" key="2">
    <source>
        <dbReference type="EMBL" id="CAB4817600.1"/>
    </source>
</evidence>
<evidence type="ECO:0000313" key="1">
    <source>
        <dbReference type="EMBL" id="CAB4557379.1"/>
    </source>
</evidence>
<dbReference type="Gene3D" id="1.10.10.10">
    <property type="entry name" value="Winged helix-like DNA-binding domain superfamily/Winged helix DNA-binding domain"/>
    <property type="match status" value="1"/>
</dbReference>
<dbReference type="EMBL" id="CAFAAX010000092">
    <property type="protein sequence ID" value="CAB4817600.1"/>
    <property type="molecule type" value="Genomic_DNA"/>
</dbReference>
<dbReference type="InterPro" id="IPR050313">
    <property type="entry name" value="Carb_Metab_HTH_regulators"/>
</dbReference>
<sequence length="260" mass="27914">MALAYDRSGPDAFQGACLQLARYDELRHNTVVKIKERTDAVVGDDPRTRDAVARSILENGPSTAVSLGERLGLTPAGIRRHLDLLVADGILEARDPRVAASRGRGRPSKVFVMTDNGREKFEHSYDDLAVAALKFMSAQSGEHLVSAFAQSRADDISRKASISIAKSENKVVALAEFLTEQGYAASVGPRGTGEELCQHHCPIAHVAAEFPQLCEAETEALSNLLGTHVQRLATIAHGDGVCTTFIPQVNTQTTAGKAQK</sequence>
<accession>A0A6J7U349</accession>
<dbReference type="PANTHER" id="PTHR30363">
    <property type="entry name" value="HTH-TYPE TRANSCRIPTIONAL REGULATOR SRLR-RELATED"/>
    <property type="match status" value="1"/>
</dbReference>
<name>A0A6J7U349_9ZZZZ</name>
<dbReference type="PANTHER" id="PTHR30363:SF28">
    <property type="entry name" value="TRANSCRIPTIONAL REGULATORY PROTEIN-RELATED"/>
    <property type="match status" value="1"/>
</dbReference>
<dbReference type="EMBL" id="CAFBNQ010000005">
    <property type="protein sequence ID" value="CAB4949913.1"/>
    <property type="molecule type" value="Genomic_DNA"/>
</dbReference>
<dbReference type="CDD" id="cd00090">
    <property type="entry name" value="HTH_ARSR"/>
    <property type="match status" value="1"/>
</dbReference>
<dbReference type="InterPro" id="IPR036388">
    <property type="entry name" value="WH-like_DNA-bd_sf"/>
</dbReference>
<evidence type="ECO:0000313" key="4">
    <source>
        <dbReference type="EMBL" id="CAB5060383.1"/>
    </source>
</evidence>
<gene>
    <name evidence="1" type="ORF">UFOPK1541_00647</name>
    <name evidence="2" type="ORF">UFOPK3119_00740</name>
    <name evidence="3" type="ORF">UFOPK3861_00112</name>
    <name evidence="4" type="ORF">UFOPK4348_00248</name>
</gene>
<organism evidence="4">
    <name type="scientific">freshwater metagenome</name>
    <dbReference type="NCBI Taxonomy" id="449393"/>
    <lineage>
        <taxon>unclassified sequences</taxon>
        <taxon>metagenomes</taxon>
        <taxon>ecological metagenomes</taxon>
    </lineage>
</organism>